<feature type="region of interest" description="Disordered" evidence="1">
    <location>
        <begin position="1"/>
        <end position="30"/>
    </location>
</feature>
<reference evidence="2" key="1">
    <citation type="submission" date="2018-12" db="EMBL/GenBank/DDBJ databases">
        <authorList>
            <person name="Syme R.A."/>
            <person name="Farfan-Caceres L."/>
            <person name="Lichtenzveig J."/>
        </authorList>
    </citation>
    <scope>NUCLEOTIDE SEQUENCE</scope>
    <source>
        <strain evidence="2">Al4</strain>
    </source>
</reference>
<keyword evidence="3" id="KW-1185">Reference proteome</keyword>
<dbReference type="EMBL" id="RZGK01000024">
    <property type="protein sequence ID" value="KAF9690457.1"/>
    <property type="molecule type" value="Genomic_DNA"/>
</dbReference>
<protein>
    <submittedName>
        <fullName evidence="2">Uncharacterized protein</fullName>
    </submittedName>
</protein>
<feature type="compositionally biased region" description="Basic and acidic residues" evidence="1">
    <location>
        <begin position="1"/>
        <end position="27"/>
    </location>
</feature>
<reference evidence="2" key="2">
    <citation type="submission" date="2020-09" db="EMBL/GenBank/DDBJ databases">
        <title>Reference genome assembly for Australian Ascochyta lentis isolate Al4.</title>
        <authorList>
            <person name="Lee R.C."/>
            <person name="Farfan-Caceres L.M."/>
            <person name="Debler J.W."/>
            <person name="Williams A.H."/>
            <person name="Henares B.M."/>
        </authorList>
    </citation>
    <scope>NUCLEOTIDE SEQUENCE</scope>
    <source>
        <strain evidence="2">Al4</strain>
    </source>
</reference>
<organism evidence="2 3">
    <name type="scientific">Ascochyta lentis</name>
    <dbReference type="NCBI Taxonomy" id="205686"/>
    <lineage>
        <taxon>Eukaryota</taxon>
        <taxon>Fungi</taxon>
        <taxon>Dikarya</taxon>
        <taxon>Ascomycota</taxon>
        <taxon>Pezizomycotina</taxon>
        <taxon>Dothideomycetes</taxon>
        <taxon>Pleosporomycetidae</taxon>
        <taxon>Pleosporales</taxon>
        <taxon>Pleosporineae</taxon>
        <taxon>Didymellaceae</taxon>
        <taxon>Ascochyta</taxon>
    </lineage>
</organism>
<comment type="caution">
    <text evidence="2">The sequence shown here is derived from an EMBL/GenBank/DDBJ whole genome shotgun (WGS) entry which is preliminary data.</text>
</comment>
<gene>
    <name evidence="2" type="ORF">EKO04_011623</name>
</gene>
<proteinExistence type="predicted"/>
<evidence type="ECO:0000313" key="3">
    <source>
        <dbReference type="Proteomes" id="UP000651452"/>
    </source>
</evidence>
<dbReference type="AlphaFoldDB" id="A0A8H7MER8"/>
<feature type="region of interest" description="Disordered" evidence="1">
    <location>
        <begin position="98"/>
        <end position="123"/>
    </location>
</feature>
<name>A0A8H7MER8_9PLEO</name>
<feature type="region of interest" description="Disordered" evidence="1">
    <location>
        <begin position="168"/>
        <end position="196"/>
    </location>
</feature>
<accession>A0A8H7MER8</accession>
<dbReference type="Proteomes" id="UP000651452">
    <property type="component" value="Unassembled WGS sequence"/>
</dbReference>
<feature type="compositionally biased region" description="Basic and acidic residues" evidence="1">
    <location>
        <begin position="173"/>
        <end position="185"/>
    </location>
</feature>
<evidence type="ECO:0000313" key="2">
    <source>
        <dbReference type="EMBL" id="KAF9690457.1"/>
    </source>
</evidence>
<evidence type="ECO:0000256" key="1">
    <source>
        <dbReference type="SAM" id="MobiDB-lite"/>
    </source>
</evidence>
<sequence length="196" mass="21382">MEHRKQPSPHREALHITDEQVTHEDQRPLLSPKTVLTIEEWRHANLNESQGDIPLSSPRRDTTVSRSVRVPLSHEALEHFTAMHGHTLKTHTAAQQGFPAPAYSPRVGAAPEVQEQPDERPQTSGMLFQARTLSKALLQPASAAVNDKSSAEIGLYIGGQHVCGSRKVAQGTEGKRAKDSVHEDDGAAADGSFDHS</sequence>